<dbReference type="AlphaFoldDB" id="A0A085WKN8"/>
<gene>
    <name evidence="2" type="ORF">DB31_7488</name>
</gene>
<dbReference type="OrthoDB" id="9810174at2"/>
<dbReference type="PATRIC" id="fig|394096.3.peg.3528"/>
<evidence type="ECO:0000313" key="3">
    <source>
        <dbReference type="Proteomes" id="UP000028725"/>
    </source>
</evidence>
<name>A0A085WKN8_9BACT</name>
<evidence type="ECO:0000259" key="1">
    <source>
        <dbReference type="Pfam" id="PF07484"/>
    </source>
</evidence>
<dbReference type="STRING" id="394096.DB31_7488"/>
<sequence>MSEPFLGEIRMFSGNFAPSGWALCDGQLLSIAQNSALFSILGTTFGGNGQTTFALPDLRGRVPMGWGQGPGLSPRTIGEQSGSETVTLIATQMPAHTHAMMANSGQGTQFTPEGAVSAAAVESTQQPLNLYSTTPNTTMSPQAIGIAGGSQPHQNMQPFLCISFIIALQGIYPSRG</sequence>
<protein>
    <submittedName>
        <fullName evidence="2">Microcystin dependent protein</fullName>
    </submittedName>
</protein>
<feature type="domain" description="Phage tail collar" evidence="1">
    <location>
        <begin position="7"/>
        <end position="63"/>
    </location>
</feature>
<dbReference type="Pfam" id="PF07484">
    <property type="entry name" value="Collar"/>
    <property type="match status" value="1"/>
</dbReference>
<dbReference type="EMBL" id="JMCB01000006">
    <property type="protein sequence ID" value="KFE68251.1"/>
    <property type="molecule type" value="Genomic_DNA"/>
</dbReference>
<reference evidence="2 3" key="1">
    <citation type="submission" date="2014-04" db="EMBL/GenBank/DDBJ databases">
        <title>Genome assembly of Hyalangium minutum DSM 14724.</title>
        <authorList>
            <person name="Sharma G."/>
            <person name="Subramanian S."/>
        </authorList>
    </citation>
    <scope>NUCLEOTIDE SEQUENCE [LARGE SCALE GENOMIC DNA]</scope>
    <source>
        <strain evidence="2 3">DSM 14724</strain>
    </source>
</reference>
<dbReference type="SUPFAM" id="SSF88874">
    <property type="entry name" value="Receptor-binding domain of short tail fibre protein gp12"/>
    <property type="match status" value="1"/>
</dbReference>
<dbReference type="Proteomes" id="UP000028725">
    <property type="component" value="Unassembled WGS sequence"/>
</dbReference>
<evidence type="ECO:0000313" key="2">
    <source>
        <dbReference type="EMBL" id="KFE68251.1"/>
    </source>
</evidence>
<dbReference type="InterPro" id="IPR037053">
    <property type="entry name" value="Phage_tail_collar_dom_sf"/>
</dbReference>
<organism evidence="2 3">
    <name type="scientific">Hyalangium minutum</name>
    <dbReference type="NCBI Taxonomy" id="394096"/>
    <lineage>
        <taxon>Bacteria</taxon>
        <taxon>Pseudomonadati</taxon>
        <taxon>Myxococcota</taxon>
        <taxon>Myxococcia</taxon>
        <taxon>Myxococcales</taxon>
        <taxon>Cystobacterineae</taxon>
        <taxon>Archangiaceae</taxon>
        <taxon>Hyalangium</taxon>
    </lineage>
</organism>
<dbReference type="Gene3D" id="3.90.1340.10">
    <property type="entry name" value="Phage tail collar domain"/>
    <property type="match status" value="1"/>
</dbReference>
<accession>A0A085WKN8</accession>
<proteinExistence type="predicted"/>
<dbReference type="RefSeq" id="WP_044188858.1">
    <property type="nucleotide sequence ID" value="NZ_JMCB01000006.1"/>
</dbReference>
<keyword evidence="3" id="KW-1185">Reference proteome</keyword>
<dbReference type="InterPro" id="IPR011083">
    <property type="entry name" value="Phage_tail_collar_dom"/>
</dbReference>
<comment type="caution">
    <text evidence="2">The sequence shown here is derived from an EMBL/GenBank/DDBJ whole genome shotgun (WGS) entry which is preliminary data.</text>
</comment>